<dbReference type="PANTHER" id="PTHR30204">
    <property type="entry name" value="REDOX-CYCLING DRUG-SENSING TRANSCRIPTIONAL ACTIVATOR SOXR"/>
    <property type="match status" value="1"/>
</dbReference>
<protein>
    <submittedName>
        <fullName evidence="4">MerR family transcriptional regulator</fullName>
    </submittedName>
</protein>
<keyword evidence="1" id="KW-0238">DNA-binding</keyword>
<keyword evidence="5" id="KW-1185">Reference proteome</keyword>
<sequence length="343" mass="36345">MGTMTDDRTSELLTIGDFAREAGLTPRALRLYDDLGLLLPVQVDPHSGYRRYATVQLERARLVATLRLVGMPLARIEKVLDASPAGAAREVEAYWRQVEHDTATRRDVVTTLVQQMRNEAPAMSTTTDTLHTRIGTSHRTGGRERQQDALLATPGLVAVADGFGARDDLAAAVLAAYAADGFDGAIAEIASDLGEALPDAPTSGTTLTAVTIEASTARVLHVGDGRVWLVRDGAVEQLTHDHTVVAALIESGQLTLDEARSHAHRSLLNRAVVPGIVPDRVDVPLRAGDRLVLTTDGVHATVDDLAPLLLASSPPQEVAEAVADAVASAGEPDNHTVVVVDLS</sequence>
<organism evidence="4 5">
    <name type="scientific">Nocardioides oleivorans</name>
    <dbReference type="NCBI Taxonomy" id="273676"/>
    <lineage>
        <taxon>Bacteria</taxon>
        <taxon>Bacillati</taxon>
        <taxon>Actinomycetota</taxon>
        <taxon>Actinomycetes</taxon>
        <taxon>Propionibacteriales</taxon>
        <taxon>Nocardioidaceae</taxon>
        <taxon>Nocardioides</taxon>
    </lineage>
</organism>
<dbReference type="AlphaFoldDB" id="A0A4Q2RRX7"/>
<dbReference type="SMART" id="SM00331">
    <property type="entry name" value="PP2C_SIG"/>
    <property type="match status" value="1"/>
</dbReference>
<dbReference type="SUPFAM" id="SSF81606">
    <property type="entry name" value="PP2C-like"/>
    <property type="match status" value="1"/>
</dbReference>
<accession>A0A4Q2RRX7</accession>
<dbReference type="GO" id="GO:0003677">
    <property type="term" value="F:DNA binding"/>
    <property type="evidence" value="ECO:0007669"/>
    <property type="project" value="UniProtKB-KW"/>
</dbReference>
<dbReference type="InterPro" id="IPR036457">
    <property type="entry name" value="PPM-type-like_dom_sf"/>
</dbReference>
<dbReference type="Gene3D" id="1.10.1660.10">
    <property type="match status" value="1"/>
</dbReference>
<dbReference type="SUPFAM" id="SSF46955">
    <property type="entry name" value="Putative DNA-binding domain"/>
    <property type="match status" value="1"/>
</dbReference>
<comment type="caution">
    <text evidence="4">The sequence shown here is derived from an EMBL/GenBank/DDBJ whole genome shotgun (WGS) entry which is preliminary data.</text>
</comment>
<dbReference type="Gene3D" id="3.60.40.10">
    <property type="entry name" value="PPM-type phosphatase domain"/>
    <property type="match status" value="1"/>
</dbReference>
<dbReference type="PANTHER" id="PTHR30204:SF97">
    <property type="entry name" value="MERR FAMILY REGULATORY PROTEIN"/>
    <property type="match status" value="1"/>
</dbReference>
<dbReference type="InterPro" id="IPR009061">
    <property type="entry name" value="DNA-bd_dom_put_sf"/>
</dbReference>
<dbReference type="EMBL" id="SDWT01000004">
    <property type="protein sequence ID" value="RYB90535.1"/>
    <property type="molecule type" value="Genomic_DNA"/>
</dbReference>
<feature type="domain" description="HTH merR-type" evidence="2">
    <location>
        <begin position="12"/>
        <end position="82"/>
    </location>
</feature>
<dbReference type="PROSITE" id="PS00552">
    <property type="entry name" value="HTH_MERR_1"/>
    <property type="match status" value="1"/>
</dbReference>
<dbReference type="InterPro" id="IPR000551">
    <property type="entry name" value="MerR-type_HTH_dom"/>
</dbReference>
<dbReference type="PROSITE" id="PS51746">
    <property type="entry name" value="PPM_2"/>
    <property type="match status" value="1"/>
</dbReference>
<dbReference type="Pfam" id="PF13411">
    <property type="entry name" value="MerR_1"/>
    <property type="match status" value="1"/>
</dbReference>
<evidence type="ECO:0000259" key="3">
    <source>
        <dbReference type="PROSITE" id="PS51746"/>
    </source>
</evidence>
<dbReference type="OrthoDB" id="9801841at2"/>
<reference evidence="4 5" key="1">
    <citation type="submission" date="2019-01" db="EMBL/GenBank/DDBJ databases">
        <title>Novel species of Nocardioides.</title>
        <authorList>
            <person name="Liu Q."/>
            <person name="Xin Y.-H."/>
        </authorList>
    </citation>
    <scope>NUCLEOTIDE SEQUENCE [LARGE SCALE GENOMIC DNA]</scope>
    <source>
        <strain evidence="4 5">CGMCC 4.6882</strain>
    </source>
</reference>
<proteinExistence type="predicted"/>
<dbReference type="InterPro" id="IPR001932">
    <property type="entry name" value="PPM-type_phosphatase-like_dom"/>
</dbReference>
<dbReference type="Proteomes" id="UP000294071">
    <property type="component" value="Unassembled WGS sequence"/>
</dbReference>
<evidence type="ECO:0000313" key="4">
    <source>
        <dbReference type="EMBL" id="RYB90535.1"/>
    </source>
</evidence>
<dbReference type="Pfam" id="PF13672">
    <property type="entry name" value="PP2C_2"/>
    <property type="match status" value="1"/>
</dbReference>
<dbReference type="PROSITE" id="PS50937">
    <property type="entry name" value="HTH_MERR_2"/>
    <property type="match status" value="1"/>
</dbReference>
<evidence type="ECO:0000313" key="5">
    <source>
        <dbReference type="Proteomes" id="UP000294071"/>
    </source>
</evidence>
<dbReference type="GO" id="GO:0003700">
    <property type="term" value="F:DNA-binding transcription factor activity"/>
    <property type="evidence" value="ECO:0007669"/>
    <property type="project" value="InterPro"/>
</dbReference>
<evidence type="ECO:0000259" key="2">
    <source>
        <dbReference type="PROSITE" id="PS50937"/>
    </source>
</evidence>
<feature type="domain" description="PPM-type phosphatase" evidence="3">
    <location>
        <begin position="133"/>
        <end position="342"/>
    </location>
</feature>
<gene>
    <name evidence="4" type="ORF">EUA93_20560</name>
</gene>
<name>A0A4Q2RRX7_9ACTN</name>
<evidence type="ECO:0000256" key="1">
    <source>
        <dbReference type="ARBA" id="ARBA00023125"/>
    </source>
</evidence>
<dbReference type="SMART" id="SM00422">
    <property type="entry name" value="HTH_MERR"/>
    <property type="match status" value="1"/>
</dbReference>
<dbReference type="CDD" id="cd01107">
    <property type="entry name" value="HTH_BmrR"/>
    <property type="match status" value="1"/>
</dbReference>
<dbReference type="InterPro" id="IPR047057">
    <property type="entry name" value="MerR_fam"/>
</dbReference>
<dbReference type="SMART" id="SM00332">
    <property type="entry name" value="PP2Cc"/>
    <property type="match status" value="1"/>
</dbReference>